<organism evidence="1">
    <name type="scientific">marine metagenome</name>
    <dbReference type="NCBI Taxonomy" id="408172"/>
    <lineage>
        <taxon>unclassified sequences</taxon>
        <taxon>metagenomes</taxon>
        <taxon>ecological metagenomes</taxon>
    </lineage>
</organism>
<gene>
    <name evidence="1" type="ORF">METZ01_LOCUS392849</name>
</gene>
<proteinExistence type="predicted"/>
<reference evidence="1" key="1">
    <citation type="submission" date="2018-05" db="EMBL/GenBank/DDBJ databases">
        <authorList>
            <person name="Lanie J.A."/>
            <person name="Ng W.-L."/>
            <person name="Kazmierczak K.M."/>
            <person name="Andrzejewski T.M."/>
            <person name="Davidsen T.M."/>
            <person name="Wayne K.J."/>
            <person name="Tettelin H."/>
            <person name="Glass J.I."/>
            <person name="Rusch D."/>
            <person name="Podicherti R."/>
            <person name="Tsui H.-C.T."/>
            <person name="Winkler M.E."/>
        </authorList>
    </citation>
    <scope>NUCLEOTIDE SEQUENCE</scope>
</reference>
<dbReference type="EMBL" id="UINC01148226">
    <property type="protein sequence ID" value="SVD39995.1"/>
    <property type="molecule type" value="Genomic_DNA"/>
</dbReference>
<evidence type="ECO:0000313" key="1">
    <source>
        <dbReference type="EMBL" id="SVD39995.1"/>
    </source>
</evidence>
<sequence>HGYEYHLKIFTIDYEKFESMIQFN</sequence>
<dbReference type="AlphaFoldDB" id="A0A382V1R9"/>
<name>A0A382V1R9_9ZZZZ</name>
<accession>A0A382V1R9</accession>
<protein>
    <submittedName>
        <fullName evidence="1">Uncharacterized protein</fullName>
    </submittedName>
</protein>
<feature type="non-terminal residue" evidence="1">
    <location>
        <position position="1"/>
    </location>
</feature>